<evidence type="ECO:0000256" key="7">
    <source>
        <dbReference type="ARBA" id="ARBA00022737"/>
    </source>
</evidence>
<comment type="pathway">
    <text evidence="1">Amino-acid biosynthesis; L-cysteine biosynthesis; L-cysteine from L-serine: step 1/2.</text>
</comment>
<dbReference type="EC" id="2.3.1.30" evidence="3"/>
<dbReference type="InterPro" id="IPR018357">
    <property type="entry name" value="Hexapep_transf_CS"/>
</dbReference>
<reference evidence="12 13" key="2">
    <citation type="submission" date="2019-05" db="EMBL/GenBank/DDBJ databases">
        <title>Genome evolution of the obligate endosymbiont Buchnera aphidicola.</title>
        <authorList>
            <person name="Moran N.A."/>
        </authorList>
    </citation>
    <scope>NUCLEOTIDE SEQUENCE [LARGE SCALE GENOMIC DNA]</scope>
    <source>
        <strain evidence="12 13">Ahe</strain>
    </source>
</reference>
<dbReference type="GO" id="GO:0005737">
    <property type="term" value="C:cytoplasm"/>
    <property type="evidence" value="ECO:0007669"/>
    <property type="project" value="InterPro"/>
</dbReference>
<evidence type="ECO:0000256" key="5">
    <source>
        <dbReference type="ARBA" id="ARBA00022605"/>
    </source>
</evidence>
<keyword evidence="9 12" id="KW-0012">Acyltransferase</keyword>
<dbReference type="InterPro" id="IPR011004">
    <property type="entry name" value="Trimer_LpxA-like_sf"/>
</dbReference>
<dbReference type="PROSITE" id="PS00101">
    <property type="entry name" value="HEXAPEP_TRANSFERASES"/>
    <property type="match status" value="1"/>
</dbReference>
<dbReference type="SUPFAM" id="SSF51161">
    <property type="entry name" value="Trimeric LpxA-like enzymes"/>
    <property type="match status" value="1"/>
</dbReference>
<dbReference type="Proteomes" id="UP000298759">
    <property type="component" value="Chromosome"/>
</dbReference>
<dbReference type="UniPathway" id="UPA00136">
    <property type="reaction ID" value="UER00199"/>
</dbReference>
<dbReference type="CDD" id="cd03354">
    <property type="entry name" value="LbH_SAT"/>
    <property type="match status" value="1"/>
</dbReference>
<accession>A0A4D6XVT0</accession>
<gene>
    <name evidence="12" type="primary">cysE</name>
    <name evidence="12" type="ORF">D9V62_00275</name>
</gene>
<dbReference type="Gene3D" id="2.160.10.10">
    <property type="entry name" value="Hexapeptide repeat proteins"/>
    <property type="match status" value="1"/>
</dbReference>
<feature type="domain" description="Serine acetyltransferase N-terminal" evidence="11">
    <location>
        <begin position="9"/>
        <end position="113"/>
    </location>
</feature>
<comment type="catalytic activity">
    <reaction evidence="10">
        <text>L-serine + acetyl-CoA = O-acetyl-L-serine + CoA</text>
        <dbReference type="Rhea" id="RHEA:24560"/>
        <dbReference type="ChEBI" id="CHEBI:33384"/>
        <dbReference type="ChEBI" id="CHEBI:57287"/>
        <dbReference type="ChEBI" id="CHEBI:57288"/>
        <dbReference type="ChEBI" id="CHEBI:58340"/>
        <dbReference type="EC" id="2.3.1.30"/>
    </reaction>
</comment>
<dbReference type="NCBIfam" id="NF041874">
    <property type="entry name" value="EPS_EpsC"/>
    <property type="match status" value="1"/>
</dbReference>
<comment type="similarity">
    <text evidence="2">Belongs to the transferase hexapeptide repeat family.</text>
</comment>
<dbReference type="SMART" id="SM00971">
    <property type="entry name" value="SATase_N"/>
    <property type="match status" value="1"/>
</dbReference>
<evidence type="ECO:0000256" key="6">
    <source>
        <dbReference type="ARBA" id="ARBA00022679"/>
    </source>
</evidence>
<evidence type="ECO:0000259" key="11">
    <source>
        <dbReference type="SMART" id="SM00971"/>
    </source>
</evidence>
<evidence type="ECO:0000256" key="10">
    <source>
        <dbReference type="ARBA" id="ARBA00049486"/>
    </source>
</evidence>
<dbReference type="InterPro" id="IPR005881">
    <property type="entry name" value="Ser_O-AcTrfase"/>
</dbReference>
<dbReference type="Pfam" id="PF06426">
    <property type="entry name" value="SATase_N"/>
    <property type="match status" value="1"/>
</dbReference>
<dbReference type="InterPro" id="IPR042122">
    <property type="entry name" value="Ser_AcTrfase_N_sf"/>
</dbReference>
<evidence type="ECO:0000313" key="12">
    <source>
        <dbReference type="EMBL" id="QCI16895.1"/>
    </source>
</evidence>
<name>A0A4D6XVT0_9GAMM</name>
<reference evidence="12 13" key="1">
    <citation type="submission" date="2018-12" db="EMBL/GenBank/DDBJ databases">
        <authorList>
            <person name="Chong R.A."/>
        </authorList>
    </citation>
    <scope>NUCLEOTIDE SEQUENCE [LARGE SCALE GENOMIC DNA]</scope>
    <source>
        <strain evidence="12 13">Ahe</strain>
    </source>
</reference>
<evidence type="ECO:0000256" key="8">
    <source>
        <dbReference type="ARBA" id="ARBA00023192"/>
    </source>
</evidence>
<dbReference type="GO" id="GO:0006535">
    <property type="term" value="P:cysteine biosynthetic process from serine"/>
    <property type="evidence" value="ECO:0007669"/>
    <property type="project" value="InterPro"/>
</dbReference>
<protein>
    <recommendedName>
        <fullName evidence="4">Serine acetyltransferase</fullName>
        <ecNumber evidence="3">2.3.1.30</ecNumber>
    </recommendedName>
</protein>
<dbReference type="PANTHER" id="PTHR42811">
    <property type="entry name" value="SERINE ACETYLTRANSFERASE"/>
    <property type="match status" value="1"/>
</dbReference>
<dbReference type="OrthoDB" id="9801456at2"/>
<keyword evidence="6 12" id="KW-0808">Transferase</keyword>
<dbReference type="NCBIfam" id="TIGR01172">
    <property type="entry name" value="cysE"/>
    <property type="match status" value="1"/>
</dbReference>
<evidence type="ECO:0000256" key="4">
    <source>
        <dbReference type="ARBA" id="ARBA00018522"/>
    </source>
</evidence>
<dbReference type="GO" id="GO:0009001">
    <property type="term" value="F:serine O-acetyltransferase activity"/>
    <property type="evidence" value="ECO:0007669"/>
    <property type="project" value="UniProtKB-EC"/>
</dbReference>
<evidence type="ECO:0000313" key="13">
    <source>
        <dbReference type="Proteomes" id="UP000298759"/>
    </source>
</evidence>
<dbReference type="Gene3D" id="1.10.3130.10">
    <property type="entry name" value="serine acetyltransferase, domain 1"/>
    <property type="match status" value="1"/>
</dbReference>
<evidence type="ECO:0000256" key="2">
    <source>
        <dbReference type="ARBA" id="ARBA00007274"/>
    </source>
</evidence>
<sequence length="276" mass="30836">MCSTEILELWNIIIYEAKLASKKEPILYRLYKESILKHKKLNYALSYILSTKLSSSIVSRKNMQNIFDTIYLNNFFMLDLVVKDLKAILQRDPVVNNYLIPFLYFKGFHALESYRISHYLWNQKKYALSMYLQSRISTVFSVDIHPAAYIGSGVMLDHATGIVIGEGVVIEDNVSILHSVTLGGTGKNNSKNRHPIIRSKVSIGAGAKILGNIEIGSETKIGAGSVVLKNIPPYVTVAGVPAKIVKKIKNNVNTFSKESQSISLDSIEEFQYGDGI</sequence>
<dbReference type="FunFam" id="2.160.10.10:FF:000002">
    <property type="entry name" value="Serine acetyltransferase"/>
    <property type="match status" value="1"/>
</dbReference>
<dbReference type="InterPro" id="IPR001451">
    <property type="entry name" value="Hexapep"/>
</dbReference>
<dbReference type="RefSeq" id="WP_158339828.1">
    <property type="nucleotide sequence ID" value="NZ_CP034894.1"/>
</dbReference>
<dbReference type="EMBL" id="CP034894">
    <property type="protein sequence ID" value="QCI16895.1"/>
    <property type="molecule type" value="Genomic_DNA"/>
</dbReference>
<dbReference type="InterPro" id="IPR045304">
    <property type="entry name" value="LbH_SAT"/>
</dbReference>
<keyword evidence="5" id="KW-0028">Amino-acid biosynthesis</keyword>
<dbReference type="Pfam" id="PF00132">
    <property type="entry name" value="Hexapep"/>
    <property type="match status" value="1"/>
</dbReference>
<dbReference type="AlphaFoldDB" id="A0A4D6XVT0"/>
<proteinExistence type="inferred from homology"/>
<dbReference type="InterPro" id="IPR010493">
    <property type="entry name" value="Ser_AcTrfase_N"/>
</dbReference>
<evidence type="ECO:0000256" key="9">
    <source>
        <dbReference type="ARBA" id="ARBA00023315"/>
    </source>
</evidence>
<evidence type="ECO:0000256" key="3">
    <source>
        <dbReference type="ARBA" id="ARBA00013266"/>
    </source>
</evidence>
<keyword evidence="7" id="KW-0677">Repeat</keyword>
<dbReference type="InterPro" id="IPR053376">
    <property type="entry name" value="Serine_acetyltransferase"/>
</dbReference>
<evidence type="ECO:0000256" key="1">
    <source>
        <dbReference type="ARBA" id="ARBA00004876"/>
    </source>
</evidence>
<organism evidence="12 13">
    <name type="scientific">Buchnera aphidicola</name>
    <name type="common">Aphis helianthi</name>
    <dbReference type="NCBI Taxonomy" id="2315802"/>
    <lineage>
        <taxon>Bacteria</taxon>
        <taxon>Pseudomonadati</taxon>
        <taxon>Pseudomonadota</taxon>
        <taxon>Gammaproteobacteria</taxon>
        <taxon>Enterobacterales</taxon>
        <taxon>Erwiniaceae</taxon>
        <taxon>Buchnera</taxon>
    </lineage>
</organism>
<keyword evidence="8" id="KW-0198">Cysteine biosynthesis</keyword>